<evidence type="ECO:0000256" key="2">
    <source>
        <dbReference type="ARBA" id="ARBA00008124"/>
    </source>
</evidence>
<dbReference type="GO" id="GO:0000139">
    <property type="term" value="C:Golgi membrane"/>
    <property type="evidence" value="ECO:0007669"/>
    <property type="project" value="UniProtKB-SubCell"/>
</dbReference>
<gene>
    <name evidence="11" type="ORF">CUNI_LOCUS19575</name>
</gene>
<keyword evidence="9" id="KW-0325">Glycoprotein</keyword>
<name>A0A8S3ZWI6_9EUPU</name>
<keyword evidence="4 10" id="KW-0812">Transmembrane</keyword>
<evidence type="ECO:0000313" key="11">
    <source>
        <dbReference type="EMBL" id="CAG5134017.1"/>
    </source>
</evidence>
<evidence type="ECO:0008006" key="13">
    <source>
        <dbReference type="Google" id="ProtNLM"/>
    </source>
</evidence>
<dbReference type="AlphaFoldDB" id="A0A8S3ZWI6"/>
<dbReference type="PANTHER" id="PTHR14647:SF87">
    <property type="entry name" value="PUTATIVE-RELATED"/>
    <property type="match status" value="1"/>
</dbReference>
<comment type="caution">
    <text evidence="11">The sequence shown here is derived from an EMBL/GenBank/DDBJ whole genome shotgun (WGS) entry which is preliminary data.</text>
</comment>
<evidence type="ECO:0000313" key="12">
    <source>
        <dbReference type="Proteomes" id="UP000678393"/>
    </source>
</evidence>
<dbReference type="Proteomes" id="UP000678393">
    <property type="component" value="Unassembled WGS sequence"/>
</dbReference>
<evidence type="ECO:0000256" key="7">
    <source>
        <dbReference type="ARBA" id="ARBA00023034"/>
    </source>
</evidence>
<evidence type="ECO:0000256" key="8">
    <source>
        <dbReference type="ARBA" id="ARBA00023136"/>
    </source>
</evidence>
<keyword evidence="8 10" id="KW-0472">Membrane</keyword>
<evidence type="ECO:0000256" key="5">
    <source>
        <dbReference type="ARBA" id="ARBA00022968"/>
    </source>
</evidence>
<comment type="similarity">
    <text evidence="2">Belongs to the galactose-3-O-sulfotransferase family.</text>
</comment>
<keyword evidence="5" id="KW-0735">Signal-anchor</keyword>
<proteinExistence type="inferred from homology"/>
<evidence type="ECO:0000256" key="3">
    <source>
        <dbReference type="ARBA" id="ARBA00022679"/>
    </source>
</evidence>
<keyword evidence="7" id="KW-0333">Golgi apparatus</keyword>
<evidence type="ECO:0000256" key="9">
    <source>
        <dbReference type="ARBA" id="ARBA00023180"/>
    </source>
</evidence>
<dbReference type="InterPro" id="IPR009729">
    <property type="entry name" value="Gal-3-0_sulfotransfrase"/>
</dbReference>
<evidence type="ECO:0000256" key="6">
    <source>
        <dbReference type="ARBA" id="ARBA00022989"/>
    </source>
</evidence>
<dbReference type="Pfam" id="PF06990">
    <property type="entry name" value="Gal-3-0_sulfotr"/>
    <property type="match status" value="1"/>
</dbReference>
<feature type="transmembrane region" description="Helical" evidence="10">
    <location>
        <begin position="12"/>
        <end position="32"/>
    </location>
</feature>
<organism evidence="11 12">
    <name type="scientific">Candidula unifasciata</name>
    <dbReference type="NCBI Taxonomy" id="100452"/>
    <lineage>
        <taxon>Eukaryota</taxon>
        <taxon>Metazoa</taxon>
        <taxon>Spiralia</taxon>
        <taxon>Lophotrochozoa</taxon>
        <taxon>Mollusca</taxon>
        <taxon>Gastropoda</taxon>
        <taxon>Heterobranchia</taxon>
        <taxon>Euthyneura</taxon>
        <taxon>Panpulmonata</taxon>
        <taxon>Eupulmonata</taxon>
        <taxon>Stylommatophora</taxon>
        <taxon>Helicina</taxon>
        <taxon>Helicoidea</taxon>
        <taxon>Geomitridae</taxon>
        <taxon>Candidula</taxon>
    </lineage>
</organism>
<accession>A0A8S3ZWI6</accession>
<evidence type="ECO:0000256" key="1">
    <source>
        <dbReference type="ARBA" id="ARBA00004323"/>
    </source>
</evidence>
<dbReference type="GO" id="GO:0009247">
    <property type="term" value="P:glycolipid biosynthetic process"/>
    <property type="evidence" value="ECO:0007669"/>
    <property type="project" value="InterPro"/>
</dbReference>
<dbReference type="SUPFAM" id="SSF52540">
    <property type="entry name" value="P-loop containing nucleoside triphosphate hydrolases"/>
    <property type="match status" value="1"/>
</dbReference>
<dbReference type="GO" id="GO:0001733">
    <property type="term" value="F:galactosylceramide sulfotransferase activity"/>
    <property type="evidence" value="ECO:0007669"/>
    <property type="project" value="InterPro"/>
</dbReference>
<dbReference type="OrthoDB" id="514299at2759"/>
<dbReference type="InterPro" id="IPR027417">
    <property type="entry name" value="P-loop_NTPase"/>
</dbReference>
<reference evidence="11" key="1">
    <citation type="submission" date="2021-04" db="EMBL/GenBank/DDBJ databases">
        <authorList>
            <consortium name="Molecular Ecology Group"/>
        </authorList>
    </citation>
    <scope>NUCLEOTIDE SEQUENCE</scope>
</reference>
<evidence type="ECO:0000256" key="4">
    <source>
        <dbReference type="ARBA" id="ARBA00022692"/>
    </source>
</evidence>
<keyword evidence="3" id="KW-0808">Transferase</keyword>
<dbReference type="EMBL" id="CAJHNH020006669">
    <property type="protein sequence ID" value="CAG5134017.1"/>
    <property type="molecule type" value="Genomic_DNA"/>
</dbReference>
<dbReference type="Gene3D" id="3.40.50.300">
    <property type="entry name" value="P-loop containing nucleotide triphosphate hydrolases"/>
    <property type="match status" value="1"/>
</dbReference>
<evidence type="ECO:0000256" key="10">
    <source>
        <dbReference type="SAM" id="Phobius"/>
    </source>
</evidence>
<sequence>MAVTFSSRRVRICLATLTTMTSFYVIIVLYMVSYNFLQNENIMATYFVGRGGYQSHRRATQYRIQHNSNCTQKKNFVFIKGMKCATSTLLGVFYRFGYTRNLSFVSPLKQNLWLNWPYPMTLRDFRPSSRGYNILTDHSIYTENVMRSIMPEDTVYISIIREPFSQLKSLFQYFQIAAKAGVPKDVDNPVVEYFTHLKKYESAYKAPGNKERGCIPEGFSLTKNLMSHCHGMPLGFPPGAKDISNDTEAIQSYIKHLDSKFSLIMIREYFYESLILLRRLMCWTLKDILFINYNIAKYAFKTAPVPENILDLHKQWSNADYMLYNYFNTTFWKHVSNQGPEFVSELETFKNMERLVQDYCTKIYTYGKGHSYPVNMSKIVLDETKWNVQFSISSEDCWVLGPNPYDLLHVVQRDNDVKEAHLLAEQNKIPDNRTMKGGC</sequence>
<comment type="subcellular location">
    <subcellularLocation>
        <location evidence="1">Golgi apparatus membrane</location>
        <topology evidence="1">Single-pass type II membrane protein</topology>
    </subcellularLocation>
</comment>
<dbReference type="PANTHER" id="PTHR14647">
    <property type="entry name" value="GALACTOSE-3-O-SULFOTRANSFERASE"/>
    <property type="match status" value="1"/>
</dbReference>
<keyword evidence="12" id="KW-1185">Reference proteome</keyword>
<protein>
    <recommendedName>
        <fullName evidence="13">Galactose-3-O-sulfotransferase 2-like</fullName>
    </recommendedName>
</protein>
<keyword evidence="6 10" id="KW-1133">Transmembrane helix</keyword>